<dbReference type="InterPro" id="IPR036736">
    <property type="entry name" value="ACP-like_sf"/>
</dbReference>
<dbReference type="InterPro" id="IPR025110">
    <property type="entry name" value="AMP-bd_C"/>
</dbReference>
<dbReference type="AlphaFoldDB" id="A0A1M6QRX2"/>
<evidence type="ECO:0000313" key="4">
    <source>
        <dbReference type="EMBL" id="SHK22850.1"/>
    </source>
</evidence>
<dbReference type="GO" id="GO:0031177">
    <property type="term" value="F:phosphopantetheine binding"/>
    <property type="evidence" value="ECO:0007669"/>
    <property type="project" value="TreeGrafter"/>
</dbReference>
<dbReference type="Proteomes" id="UP000184465">
    <property type="component" value="Unassembled WGS sequence"/>
</dbReference>
<dbReference type="SUPFAM" id="SSF56801">
    <property type="entry name" value="Acetyl-CoA synthetase-like"/>
    <property type="match status" value="1"/>
</dbReference>
<dbReference type="OrthoDB" id="9778383at2"/>
<dbReference type="Pfam" id="PF00550">
    <property type="entry name" value="PP-binding"/>
    <property type="match status" value="1"/>
</dbReference>
<dbReference type="InterPro" id="IPR009081">
    <property type="entry name" value="PP-bd_ACP"/>
</dbReference>
<dbReference type="Gene3D" id="1.10.1200.10">
    <property type="entry name" value="ACP-like"/>
    <property type="match status" value="1"/>
</dbReference>
<dbReference type="STRING" id="1121301.SAMN02745912_02688"/>
<accession>A0A1M6QRX2</accession>
<reference evidence="5" key="1">
    <citation type="submission" date="2016-11" db="EMBL/GenBank/DDBJ databases">
        <authorList>
            <person name="Varghese N."/>
            <person name="Submissions S."/>
        </authorList>
    </citation>
    <scope>NUCLEOTIDE SEQUENCE [LARGE SCALE GENOMIC DNA]</scope>
    <source>
        <strain evidence="5">DSM 15212 / CIP 107654 / DViRD3</strain>
    </source>
</reference>
<dbReference type="GO" id="GO:0005737">
    <property type="term" value="C:cytoplasm"/>
    <property type="evidence" value="ECO:0007669"/>
    <property type="project" value="TreeGrafter"/>
</dbReference>
<protein>
    <submittedName>
        <fullName evidence="4">AMP-binding enzyme</fullName>
    </submittedName>
</protein>
<dbReference type="Gene3D" id="2.30.38.10">
    <property type="entry name" value="Luciferase, Domain 3"/>
    <property type="match status" value="1"/>
</dbReference>
<evidence type="ECO:0000259" key="3">
    <source>
        <dbReference type="PROSITE" id="PS50075"/>
    </source>
</evidence>
<dbReference type="GO" id="GO:0044550">
    <property type="term" value="P:secondary metabolite biosynthetic process"/>
    <property type="evidence" value="ECO:0007669"/>
    <property type="project" value="TreeGrafter"/>
</dbReference>
<dbReference type="PANTHER" id="PTHR45527:SF1">
    <property type="entry name" value="FATTY ACID SYNTHASE"/>
    <property type="match status" value="1"/>
</dbReference>
<keyword evidence="2" id="KW-0597">Phosphoprotein</keyword>
<evidence type="ECO:0000313" key="5">
    <source>
        <dbReference type="Proteomes" id="UP000184465"/>
    </source>
</evidence>
<keyword evidence="5" id="KW-1185">Reference proteome</keyword>
<name>A0A1M6QRX2_PARC5</name>
<keyword evidence="1" id="KW-0596">Phosphopantetheine</keyword>
<dbReference type="PANTHER" id="PTHR45527">
    <property type="entry name" value="NONRIBOSOMAL PEPTIDE SYNTHETASE"/>
    <property type="match status" value="1"/>
</dbReference>
<dbReference type="PROSITE" id="PS50075">
    <property type="entry name" value="CARRIER"/>
    <property type="match status" value="1"/>
</dbReference>
<dbReference type="InterPro" id="IPR045851">
    <property type="entry name" value="AMP-bd_C_sf"/>
</dbReference>
<feature type="domain" description="Carrier" evidence="3">
    <location>
        <begin position="142"/>
        <end position="217"/>
    </location>
</feature>
<sequence>KFVKNPFVEGERIYKTGDLARWLPDGTIEFLGRIDNQVKIRGFRIELGEIEARLEKHEKIKEAVVIAKEDENKNKYLCGYIVSDEDIPMKELRAFLSQELPEYMIPTYFVKMDKFPLNLNGKVDKNVLYAIKEEFSMGRYIAPKTELEKKLINIIEDILGINDLSMNDNFFNRGGNSILMVQLISELENEFGEAPSVVTIMRAKTILELAEKLEMEISQEVVV</sequence>
<dbReference type="GO" id="GO:0043041">
    <property type="term" value="P:amino acid activation for nonribosomal peptide biosynthetic process"/>
    <property type="evidence" value="ECO:0007669"/>
    <property type="project" value="TreeGrafter"/>
</dbReference>
<organism evidence="4 5">
    <name type="scientific">Paramaledivibacter caminithermalis (strain DSM 15212 / CIP 107654 / DViRD3)</name>
    <name type="common">Clostridium caminithermale</name>
    <dbReference type="NCBI Taxonomy" id="1121301"/>
    <lineage>
        <taxon>Bacteria</taxon>
        <taxon>Bacillati</taxon>
        <taxon>Bacillota</taxon>
        <taxon>Clostridia</taxon>
        <taxon>Peptostreptococcales</taxon>
        <taxon>Caminicellaceae</taxon>
        <taxon>Paramaledivibacter</taxon>
    </lineage>
</organism>
<dbReference type="FunFam" id="3.30.300.30:FF:000010">
    <property type="entry name" value="Enterobactin synthetase component F"/>
    <property type="match status" value="1"/>
</dbReference>
<gene>
    <name evidence="4" type="ORF">SAMN02745912_02688</name>
</gene>
<dbReference type="Gene3D" id="3.30.300.30">
    <property type="match status" value="1"/>
</dbReference>
<evidence type="ECO:0000256" key="1">
    <source>
        <dbReference type="ARBA" id="ARBA00022450"/>
    </source>
</evidence>
<dbReference type="Pfam" id="PF13193">
    <property type="entry name" value="AMP-binding_C"/>
    <property type="match status" value="1"/>
</dbReference>
<feature type="non-terminal residue" evidence="4">
    <location>
        <position position="1"/>
    </location>
</feature>
<proteinExistence type="predicted"/>
<evidence type="ECO:0000256" key="2">
    <source>
        <dbReference type="ARBA" id="ARBA00022553"/>
    </source>
</evidence>
<dbReference type="EMBL" id="FRAG01000038">
    <property type="protein sequence ID" value="SHK22850.1"/>
    <property type="molecule type" value="Genomic_DNA"/>
</dbReference>
<dbReference type="SUPFAM" id="SSF47336">
    <property type="entry name" value="ACP-like"/>
    <property type="match status" value="1"/>
</dbReference>
<dbReference type="RefSeq" id="WP_131821273.1">
    <property type="nucleotide sequence ID" value="NZ_FRAG01000038.1"/>
</dbReference>